<keyword evidence="4" id="KW-0732">Signal</keyword>
<accession>A0A844ATY0</accession>
<feature type="chain" id="PRO_5033042108" evidence="4">
    <location>
        <begin position="23"/>
        <end position="209"/>
    </location>
</feature>
<keyword evidence="3" id="KW-0472">Membrane</keyword>
<dbReference type="PROSITE" id="PS51829">
    <property type="entry name" value="P_HOMO_B"/>
    <property type="match status" value="1"/>
</dbReference>
<dbReference type="EMBL" id="WIXK01000005">
    <property type="protein sequence ID" value="MQY43267.1"/>
    <property type="molecule type" value="Genomic_DNA"/>
</dbReference>
<dbReference type="GO" id="GO:0006508">
    <property type="term" value="P:proteolysis"/>
    <property type="evidence" value="ECO:0007669"/>
    <property type="project" value="UniProtKB-KW"/>
</dbReference>
<evidence type="ECO:0000256" key="4">
    <source>
        <dbReference type="SAM" id="SignalP"/>
    </source>
</evidence>
<name>A0A844ATY0_9RHOB</name>
<evidence type="ECO:0000313" key="7">
    <source>
        <dbReference type="Proteomes" id="UP000436694"/>
    </source>
</evidence>
<dbReference type="Proteomes" id="UP000436694">
    <property type="component" value="Unassembled WGS sequence"/>
</dbReference>
<keyword evidence="3" id="KW-0812">Transmembrane</keyword>
<dbReference type="InterPro" id="IPR002884">
    <property type="entry name" value="P_dom"/>
</dbReference>
<dbReference type="Gene3D" id="2.60.120.260">
    <property type="entry name" value="Galactose-binding domain-like"/>
    <property type="match status" value="1"/>
</dbReference>
<feature type="domain" description="P/Homo B" evidence="5">
    <location>
        <begin position="15"/>
        <end position="181"/>
    </location>
</feature>
<evidence type="ECO:0000259" key="5">
    <source>
        <dbReference type="PROSITE" id="PS51829"/>
    </source>
</evidence>
<gene>
    <name evidence="6" type="ORF">GG681_11500</name>
</gene>
<dbReference type="NCBIfam" id="TIGR03370">
    <property type="entry name" value="VPLPA-CTERM"/>
    <property type="match status" value="1"/>
</dbReference>
<proteinExistence type="predicted"/>
<dbReference type="InterPro" id="IPR008979">
    <property type="entry name" value="Galactose-bd-like_sf"/>
</dbReference>
<protein>
    <submittedName>
        <fullName evidence="6">VPLPA-CTERM sorting domain-containing protein</fullName>
    </submittedName>
</protein>
<keyword evidence="1" id="KW-0645">Protease</keyword>
<evidence type="ECO:0000256" key="2">
    <source>
        <dbReference type="ARBA" id="ARBA00022801"/>
    </source>
</evidence>
<feature type="transmembrane region" description="Helical" evidence="3">
    <location>
        <begin position="184"/>
        <end position="203"/>
    </location>
</feature>
<reference evidence="6 7" key="1">
    <citation type="submission" date="2019-10" db="EMBL/GenBank/DDBJ databases">
        <title>Epibacterium sp. nov., isolated from seawater.</title>
        <authorList>
            <person name="Zhang X."/>
            <person name="Li N."/>
        </authorList>
    </citation>
    <scope>NUCLEOTIDE SEQUENCE [LARGE SCALE GENOMIC DNA]</scope>
    <source>
        <strain evidence="6 7">SM1969</strain>
    </source>
</reference>
<keyword evidence="7" id="KW-1185">Reference proteome</keyword>
<keyword evidence="3" id="KW-1133">Transmembrane helix</keyword>
<dbReference type="RefSeq" id="WP_153548153.1">
    <property type="nucleotide sequence ID" value="NZ_WIXK01000005.1"/>
</dbReference>
<dbReference type="SUPFAM" id="SSF49785">
    <property type="entry name" value="Galactose-binding domain-like"/>
    <property type="match status" value="1"/>
</dbReference>
<evidence type="ECO:0000256" key="1">
    <source>
        <dbReference type="ARBA" id="ARBA00022670"/>
    </source>
</evidence>
<evidence type="ECO:0000256" key="3">
    <source>
        <dbReference type="SAM" id="Phobius"/>
    </source>
</evidence>
<keyword evidence="2" id="KW-0378">Hydrolase</keyword>
<comment type="caution">
    <text evidence="6">The sequence shown here is derived from an EMBL/GenBank/DDBJ whole genome shotgun (WGS) entry which is preliminary data.</text>
</comment>
<organism evidence="6 7">
    <name type="scientific">Tritonibacter aquimaris</name>
    <dbReference type="NCBI Taxonomy" id="2663379"/>
    <lineage>
        <taxon>Bacteria</taxon>
        <taxon>Pseudomonadati</taxon>
        <taxon>Pseudomonadota</taxon>
        <taxon>Alphaproteobacteria</taxon>
        <taxon>Rhodobacterales</taxon>
        <taxon>Paracoccaceae</taxon>
        <taxon>Tritonibacter</taxon>
    </lineage>
</organism>
<sequence>MKFKSVFCAALAAVTLTGAASAATYSANNLGLIADNSTRTHLFDVTETGPISNVEIQVDFSTCGGSYSSATGPCTSVGFPFNNELSLTLTSAAGTAIDLVTTGTYSGSAFGAFSVLFSDTAASTVSGTPTSGTFRPIDTLADLIGENAFGQWSLSISDTFIFDPKRLDGFSLRLTSGDGSIAPVPLPAALPLMLVGLGGLAALRRRRRG</sequence>
<dbReference type="AlphaFoldDB" id="A0A844ATY0"/>
<dbReference type="GO" id="GO:0004252">
    <property type="term" value="F:serine-type endopeptidase activity"/>
    <property type="evidence" value="ECO:0007669"/>
    <property type="project" value="InterPro"/>
</dbReference>
<dbReference type="InterPro" id="IPR022472">
    <property type="entry name" value="VPLPA-CTERM"/>
</dbReference>
<feature type="signal peptide" evidence="4">
    <location>
        <begin position="1"/>
        <end position="22"/>
    </location>
</feature>
<evidence type="ECO:0000313" key="6">
    <source>
        <dbReference type="EMBL" id="MQY43267.1"/>
    </source>
</evidence>